<feature type="region of interest" description="Disordered" evidence="1">
    <location>
        <begin position="438"/>
        <end position="458"/>
    </location>
</feature>
<keyword evidence="2" id="KW-0472">Membrane</keyword>
<dbReference type="VEuPathDB" id="CryptoDB:Cvel_15087"/>
<evidence type="ECO:0000256" key="2">
    <source>
        <dbReference type="SAM" id="Phobius"/>
    </source>
</evidence>
<evidence type="ECO:0000313" key="3">
    <source>
        <dbReference type="EMBL" id="CEM06971.1"/>
    </source>
</evidence>
<proteinExistence type="predicted"/>
<sequence>MVNVVPEFSAIEDRSIARTILRLLFLVGCVLSSVCFGKGASSPPPLRSGFFRLSKFLHVMAQSSDPDFIPASEFYGNYHGHEVEFLEMLHDSMQQQSEKKVEDARRCIFLVGDSSLDNKHWLLDTRRAPDDHQQLKSDSRSGPALNGFESILRPPRMVKDFAFWMNFFAVNPESIFDPGEESPGFDFLRCSSNSGRLKLPFWCCNAAVEESTLSDRDENPAKSPARCGLKEGGLLYHDQFVRDRIAEGDYLVVSVGGNDIALRPSVGTMWNIALLMYLTSTTYIIENQSSFWSPFNSGWGGWGWPIGLAHLIKMFRYQLAAYLTKLVEKKKPKAIFVCMIYFPDESPPPGKVSWADTALNQLSYNSHPEKVQSLIRAVYRLGVEQVEVEGTRIVPVPFFEVLDGKNTGDYEARVEPSVEGGRKLARQVWKEIVKFEGKSASEAVGGSDDAEHASSSNK</sequence>
<keyword evidence="2" id="KW-1133">Transmembrane helix</keyword>
<evidence type="ECO:0000256" key="1">
    <source>
        <dbReference type="SAM" id="MobiDB-lite"/>
    </source>
</evidence>
<dbReference type="SUPFAM" id="SSF52266">
    <property type="entry name" value="SGNH hydrolase"/>
    <property type="match status" value="1"/>
</dbReference>
<protein>
    <submittedName>
        <fullName evidence="3">Uncharacterized protein</fullName>
    </submittedName>
</protein>
<name>A0A0G4F414_9ALVE</name>
<dbReference type="AlphaFoldDB" id="A0A0G4F414"/>
<keyword evidence="2" id="KW-0812">Transmembrane</keyword>
<organism evidence="3">
    <name type="scientific">Chromera velia CCMP2878</name>
    <dbReference type="NCBI Taxonomy" id="1169474"/>
    <lineage>
        <taxon>Eukaryota</taxon>
        <taxon>Sar</taxon>
        <taxon>Alveolata</taxon>
        <taxon>Colpodellida</taxon>
        <taxon>Chromeraceae</taxon>
        <taxon>Chromera</taxon>
    </lineage>
</organism>
<gene>
    <name evidence="3" type="ORF">Cvel_15087</name>
</gene>
<dbReference type="EMBL" id="CDMZ01000112">
    <property type="protein sequence ID" value="CEM06971.1"/>
    <property type="molecule type" value="Genomic_DNA"/>
</dbReference>
<feature type="transmembrane region" description="Helical" evidence="2">
    <location>
        <begin position="20"/>
        <end position="40"/>
    </location>
</feature>
<accession>A0A0G4F414</accession>
<dbReference type="PhylomeDB" id="A0A0G4F414"/>
<reference evidence="3" key="1">
    <citation type="submission" date="2014-11" db="EMBL/GenBank/DDBJ databases">
        <authorList>
            <person name="Otto D Thomas"/>
            <person name="Naeem Raeece"/>
        </authorList>
    </citation>
    <scope>NUCLEOTIDE SEQUENCE</scope>
</reference>